<feature type="domain" description="DJ-1/PfpI" evidence="1">
    <location>
        <begin position="55"/>
        <end position="191"/>
    </location>
</feature>
<gene>
    <name evidence="2" type="ORF">PDIGIT_LOCUS9229</name>
</gene>
<dbReference type="PANTHER" id="PTHR43130">
    <property type="entry name" value="ARAC-FAMILY TRANSCRIPTIONAL REGULATOR"/>
    <property type="match status" value="1"/>
</dbReference>
<dbReference type="AlphaFoldDB" id="A0A9W4UK35"/>
<dbReference type="Proteomes" id="UP001152607">
    <property type="component" value="Unassembled WGS sequence"/>
</dbReference>
<reference evidence="2" key="1">
    <citation type="submission" date="2023-01" db="EMBL/GenBank/DDBJ databases">
        <authorList>
            <person name="Van Ghelder C."/>
            <person name="Rancurel C."/>
        </authorList>
    </citation>
    <scope>NUCLEOTIDE SEQUENCE</scope>
    <source>
        <strain evidence="2">CNCM I-4278</strain>
    </source>
</reference>
<sequence length="226" mass="25127">MSTFTLSNPNRTIHAGVILLGHMEVLDVAPIDLLHNMGKRFMEMLPVSEDIKAKAYDIETHWVTEKGAPARLSANMTLQATDSFDSCPRLDIVLIGAWLPSYTPNEAELAFIRKSHEDCSAFLTICGGFTAAQMTGLLDGKMATAPRFMIPMLKEQHPRTTWVDKRVVRDGKIWTSGALLNGLDLMREFVKETWPEIASVVVPLGGWPVRGLEYHGTDGMPVPMEF</sequence>
<name>A0A9W4UK35_9PLEO</name>
<dbReference type="InterPro" id="IPR029062">
    <property type="entry name" value="Class_I_gatase-like"/>
</dbReference>
<dbReference type="Gene3D" id="3.40.50.880">
    <property type="match status" value="1"/>
</dbReference>
<organism evidence="2 3">
    <name type="scientific">Periconia digitata</name>
    <dbReference type="NCBI Taxonomy" id="1303443"/>
    <lineage>
        <taxon>Eukaryota</taxon>
        <taxon>Fungi</taxon>
        <taxon>Dikarya</taxon>
        <taxon>Ascomycota</taxon>
        <taxon>Pezizomycotina</taxon>
        <taxon>Dothideomycetes</taxon>
        <taxon>Pleosporomycetidae</taxon>
        <taxon>Pleosporales</taxon>
        <taxon>Massarineae</taxon>
        <taxon>Periconiaceae</taxon>
        <taxon>Periconia</taxon>
    </lineage>
</organism>
<protein>
    <recommendedName>
        <fullName evidence="1">DJ-1/PfpI domain-containing protein</fullName>
    </recommendedName>
</protein>
<keyword evidence="3" id="KW-1185">Reference proteome</keyword>
<dbReference type="InterPro" id="IPR002818">
    <property type="entry name" value="DJ-1/PfpI"/>
</dbReference>
<dbReference type="OrthoDB" id="543156at2759"/>
<dbReference type="PANTHER" id="PTHR43130:SF7">
    <property type="entry name" value="DJ-1_PFPI DOMAIN-CONTAINING PROTEIN"/>
    <property type="match status" value="1"/>
</dbReference>
<dbReference type="EMBL" id="CAOQHR010000006">
    <property type="protein sequence ID" value="CAI6336137.1"/>
    <property type="molecule type" value="Genomic_DNA"/>
</dbReference>
<dbReference type="SUPFAM" id="SSF52317">
    <property type="entry name" value="Class I glutamine amidotransferase-like"/>
    <property type="match status" value="1"/>
</dbReference>
<evidence type="ECO:0000259" key="1">
    <source>
        <dbReference type="Pfam" id="PF01965"/>
    </source>
</evidence>
<proteinExistence type="predicted"/>
<dbReference type="InterPro" id="IPR052158">
    <property type="entry name" value="INH-QAR"/>
</dbReference>
<accession>A0A9W4UK35</accession>
<dbReference type="Pfam" id="PF01965">
    <property type="entry name" value="DJ-1_PfpI"/>
    <property type="match status" value="1"/>
</dbReference>
<evidence type="ECO:0000313" key="3">
    <source>
        <dbReference type="Proteomes" id="UP001152607"/>
    </source>
</evidence>
<evidence type="ECO:0000313" key="2">
    <source>
        <dbReference type="EMBL" id="CAI6336137.1"/>
    </source>
</evidence>
<comment type="caution">
    <text evidence="2">The sequence shown here is derived from an EMBL/GenBank/DDBJ whole genome shotgun (WGS) entry which is preliminary data.</text>
</comment>